<dbReference type="RefSeq" id="WP_056934790.1">
    <property type="nucleotide sequence ID" value="NZ_CP013050.1"/>
</dbReference>
<dbReference type="InterPro" id="IPR002881">
    <property type="entry name" value="DUF58"/>
</dbReference>
<dbReference type="STRING" id="55802.TBCH5v1_2509"/>
<gene>
    <name evidence="2" type="ORF">TBCH5v1_2509</name>
</gene>
<protein>
    <submittedName>
        <fullName evidence="2">DUF58 domain containing protein</fullName>
    </submittedName>
</protein>
<evidence type="ECO:0000313" key="3">
    <source>
        <dbReference type="Proteomes" id="UP000066042"/>
    </source>
</evidence>
<organism evidence="2 3">
    <name type="scientific">Thermococcus barophilus</name>
    <dbReference type="NCBI Taxonomy" id="55802"/>
    <lineage>
        <taxon>Archaea</taxon>
        <taxon>Methanobacteriati</taxon>
        <taxon>Methanobacteriota</taxon>
        <taxon>Thermococci</taxon>
        <taxon>Thermococcales</taxon>
        <taxon>Thermococcaceae</taxon>
        <taxon>Thermococcus</taxon>
    </lineage>
</organism>
<evidence type="ECO:0000259" key="1">
    <source>
        <dbReference type="Pfam" id="PF01882"/>
    </source>
</evidence>
<dbReference type="EMBL" id="CP013050">
    <property type="protein sequence ID" value="ALM76400.1"/>
    <property type="molecule type" value="Genomic_DNA"/>
</dbReference>
<dbReference type="Proteomes" id="UP000066042">
    <property type="component" value="Chromosome"/>
</dbReference>
<dbReference type="PANTHER" id="PTHR33608:SF3">
    <property type="entry name" value="SLR2013 PROTEIN"/>
    <property type="match status" value="1"/>
</dbReference>
<dbReference type="GeneID" id="26137722"/>
<dbReference type="PANTHER" id="PTHR33608">
    <property type="entry name" value="BLL2464 PROTEIN"/>
    <property type="match status" value="1"/>
</dbReference>
<reference evidence="2 3" key="1">
    <citation type="journal article" date="2016" name="Genome Announc.">
        <title>Complete genome sequence of the hyperthermophilic and piezophilic archaeon Thermococcus barophilus Ch5, capable of growth at the expense of hydrogenogenesis from carbon monoxide and formate.</title>
        <authorList>
            <person name="Oger P."/>
            <person name="Sokolova T.G."/>
            <person name="Kozhevnikova D.A."/>
            <person name="Taranov E.A."/>
            <person name="Vannier P."/>
            <person name="Lee H.S."/>
            <person name="Kwon K.K."/>
            <person name="Kang S.G."/>
            <person name="Lee J.H."/>
            <person name="Bonch-Osmolovskaya E.A."/>
            <person name="Lebedinsky A.V."/>
        </authorList>
    </citation>
    <scope>NUCLEOTIDE SEQUENCE [LARGE SCALE GENOMIC DNA]</scope>
    <source>
        <strain evidence="3">Ch5</strain>
    </source>
</reference>
<accession>A0A0S1XFD1</accession>
<sequence length="432" mass="49859">MKREDFLFTLAFLLILEGYLGENIAPALAGLFIVIYLYSSRMKAEISIEGRRILSTSRLEEGEKAKVVLEVENKGKSVFIKPIDENEDFGVLGLEGFFLKEGEKKGITYWIRPKKKGKFILKPLKVIAEDERGLYFREFHIGEETEVDVYPSVDSLKEAVKADYNLRLSELYKKSKYMGYESLDLKDLREYQHGDDFKRIDWKATARLGELIIREFLKESDADVYIFLDNTREMRKGLKKAKIDYASVLALQIAGNLIKKYKVGMIIYDDVNAKVIKAEKNSKQLEIIRRSLNLKGEQGLMSLRIDFDLKFSDKARDFLSKILPLRKGRRGTKGIFEGLAMIKQPSFLIFITDLSNPSDVYKAIAQARKAHRVLLLSPNPILFYSGKLDKETLKMLYERYLQREEILRKFNALVPTIDLGPSDYLKEIVKVI</sequence>
<evidence type="ECO:0000313" key="2">
    <source>
        <dbReference type="EMBL" id="ALM76400.1"/>
    </source>
</evidence>
<dbReference type="PATRIC" id="fig|55802.8.peg.2495"/>
<proteinExistence type="predicted"/>
<feature type="domain" description="DUF58" evidence="1">
    <location>
        <begin position="187"/>
        <end position="292"/>
    </location>
</feature>
<name>A0A0S1XFD1_THEBA</name>
<dbReference type="AlphaFoldDB" id="A0A0S1XFD1"/>
<dbReference type="Pfam" id="PF01882">
    <property type="entry name" value="DUF58"/>
    <property type="match status" value="1"/>
</dbReference>